<sequence>MTGSFNRHKPNPWTAWKMERAKGRTGWFLLAAVLVGLMGQALGMWNYLKYRDEYFASDHLGWIAIWVQGSILVTTTFLPIVYVITQAAVASSEFEYRGWLRIVSTDSISTAITGKLLYALELSATGMGIYLTETVITGFAVGLSTDGLGPIVARALVAVVGAWSIGAVMMFIGVLFTSFPLMTLVGVAGTIAGLAMTVAGLTFDQFIPFSLITAGMGARATRSLLEPGDIVTTLVVAAAWIVLCKWGTQWQLQRKEW</sequence>
<keyword evidence="1" id="KW-0472">Membrane</keyword>
<keyword evidence="1" id="KW-1133">Transmembrane helix</keyword>
<gene>
    <name evidence="2" type="ORF">AUCHE_17_00360</name>
</gene>
<evidence type="ECO:0000313" key="2">
    <source>
        <dbReference type="EMBL" id="GAB78824.1"/>
    </source>
</evidence>
<organism evidence="2 3">
    <name type="scientific">Austwickia chelonae NBRC 105200</name>
    <dbReference type="NCBI Taxonomy" id="1184607"/>
    <lineage>
        <taxon>Bacteria</taxon>
        <taxon>Bacillati</taxon>
        <taxon>Actinomycetota</taxon>
        <taxon>Actinomycetes</taxon>
        <taxon>Micrococcales</taxon>
        <taxon>Dermatophilaceae</taxon>
        <taxon>Austwickia</taxon>
    </lineage>
</organism>
<dbReference type="eggNOG" id="ENOG50337KK">
    <property type="taxonomic scope" value="Bacteria"/>
</dbReference>
<feature type="transmembrane region" description="Helical" evidence="1">
    <location>
        <begin position="182"/>
        <end position="203"/>
    </location>
</feature>
<feature type="transmembrane region" description="Helical" evidence="1">
    <location>
        <begin position="124"/>
        <end position="143"/>
    </location>
</feature>
<evidence type="ECO:0000313" key="3">
    <source>
        <dbReference type="Proteomes" id="UP000008495"/>
    </source>
</evidence>
<dbReference type="RefSeq" id="WP_006503581.1">
    <property type="nucleotide sequence ID" value="NZ_BAGZ01000017.1"/>
</dbReference>
<feature type="transmembrane region" description="Helical" evidence="1">
    <location>
        <begin position="155"/>
        <end position="176"/>
    </location>
</feature>
<feature type="transmembrane region" description="Helical" evidence="1">
    <location>
        <begin position="224"/>
        <end position="243"/>
    </location>
</feature>
<dbReference type="STRING" id="100225.SAMN05421595_0035"/>
<protein>
    <recommendedName>
        <fullName evidence="4">ABC transporter permease protein</fullName>
    </recommendedName>
</protein>
<reference evidence="2 3" key="1">
    <citation type="submission" date="2012-08" db="EMBL/GenBank/DDBJ databases">
        <title>Whole genome shotgun sequence of Austwickia chelonae NBRC 105200.</title>
        <authorList>
            <person name="Yoshida I."/>
            <person name="Hosoyama A."/>
            <person name="Tsuchikane K."/>
            <person name="Katsumata H."/>
            <person name="Ando Y."/>
            <person name="Ohji S."/>
            <person name="Hamada M."/>
            <person name="Tamura T."/>
            <person name="Yamazoe A."/>
            <person name="Yamazaki S."/>
            <person name="Fujita N."/>
        </authorList>
    </citation>
    <scope>NUCLEOTIDE SEQUENCE [LARGE SCALE GENOMIC DNA]</scope>
    <source>
        <strain evidence="2 3">NBRC 105200</strain>
    </source>
</reference>
<dbReference type="AlphaFoldDB" id="K6VPZ8"/>
<comment type="caution">
    <text evidence="2">The sequence shown here is derived from an EMBL/GenBank/DDBJ whole genome shotgun (WGS) entry which is preliminary data.</text>
</comment>
<evidence type="ECO:0000256" key="1">
    <source>
        <dbReference type="SAM" id="Phobius"/>
    </source>
</evidence>
<feature type="transmembrane region" description="Helical" evidence="1">
    <location>
        <begin position="60"/>
        <end position="84"/>
    </location>
</feature>
<feature type="transmembrane region" description="Helical" evidence="1">
    <location>
        <begin position="96"/>
        <end position="118"/>
    </location>
</feature>
<evidence type="ECO:0008006" key="4">
    <source>
        <dbReference type="Google" id="ProtNLM"/>
    </source>
</evidence>
<name>K6VPZ8_9MICO</name>
<feature type="transmembrane region" description="Helical" evidence="1">
    <location>
        <begin position="27"/>
        <end position="48"/>
    </location>
</feature>
<dbReference type="OrthoDB" id="5160199at2"/>
<proteinExistence type="predicted"/>
<accession>K6VPZ8</accession>
<keyword evidence="3" id="KW-1185">Reference proteome</keyword>
<keyword evidence="1" id="KW-0812">Transmembrane</keyword>
<dbReference type="Proteomes" id="UP000008495">
    <property type="component" value="Unassembled WGS sequence"/>
</dbReference>
<dbReference type="EMBL" id="BAGZ01000017">
    <property type="protein sequence ID" value="GAB78824.1"/>
    <property type="molecule type" value="Genomic_DNA"/>
</dbReference>